<organism evidence="2 3">
    <name type="scientific">Cryobacterium arcticum</name>
    <dbReference type="NCBI Taxonomy" id="670052"/>
    <lineage>
        <taxon>Bacteria</taxon>
        <taxon>Bacillati</taxon>
        <taxon>Actinomycetota</taxon>
        <taxon>Actinomycetes</taxon>
        <taxon>Micrococcales</taxon>
        <taxon>Microbacteriaceae</taxon>
        <taxon>Cryobacterium</taxon>
    </lineage>
</organism>
<comment type="caution">
    <text evidence="2">The sequence shown here is derived from an EMBL/GenBank/DDBJ whole genome shotgun (WGS) entry which is preliminary data.</text>
</comment>
<dbReference type="RefSeq" id="WP_110127877.1">
    <property type="nucleotide sequence ID" value="NZ_QHLY01000012.1"/>
</dbReference>
<dbReference type="EMBL" id="QHLY01000012">
    <property type="protein sequence ID" value="PXA68208.1"/>
    <property type="molecule type" value="Genomic_DNA"/>
</dbReference>
<dbReference type="Pfam" id="PF08818">
    <property type="entry name" value="DUF1801"/>
    <property type="match status" value="1"/>
</dbReference>
<accession>A0A317ZQR6</accession>
<proteinExistence type="predicted"/>
<dbReference type="SUPFAM" id="SSF159888">
    <property type="entry name" value="YdhG-like"/>
    <property type="match status" value="1"/>
</dbReference>
<dbReference type="InterPro" id="IPR014922">
    <property type="entry name" value="YdhG-like"/>
</dbReference>
<name>A0A317ZQR6_9MICO</name>
<reference evidence="2 3" key="1">
    <citation type="submission" date="2018-05" db="EMBL/GenBank/DDBJ databases">
        <title>Genetic diversity of glacier-inhabiting Cryobacterium bacteria in China and description of Cryobacterium mengkeensis sp. nov. and Arthrobacter glacialis sp. nov.</title>
        <authorList>
            <person name="Liu Q."/>
            <person name="Xin Y.-H."/>
        </authorList>
    </citation>
    <scope>NUCLEOTIDE SEQUENCE [LARGE SCALE GENOMIC DNA]</scope>
    <source>
        <strain evidence="2 3">SK-1</strain>
    </source>
</reference>
<evidence type="ECO:0000259" key="1">
    <source>
        <dbReference type="Pfam" id="PF08818"/>
    </source>
</evidence>
<dbReference type="AlphaFoldDB" id="A0A317ZQR6"/>
<evidence type="ECO:0000313" key="3">
    <source>
        <dbReference type="Proteomes" id="UP000246722"/>
    </source>
</evidence>
<dbReference type="Proteomes" id="UP000246722">
    <property type="component" value="Unassembled WGS sequence"/>
</dbReference>
<dbReference type="Gene3D" id="3.90.1150.200">
    <property type="match status" value="1"/>
</dbReference>
<gene>
    <name evidence="2" type="ORF">CTB96_16420</name>
</gene>
<keyword evidence="3" id="KW-1185">Reference proteome</keyword>
<feature type="domain" description="YdhG-like" evidence="1">
    <location>
        <begin position="19"/>
        <end position="126"/>
    </location>
</feature>
<protein>
    <recommendedName>
        <fullName evidence="1">YdhG-like domain-containing protein</fullName>
    </recommendedName>
</protein>
<sequence length="134" mass="14509">MVDRHRSVEEFLAAQPEDRRRLVEALRTLVREASPDAQEIVKWNSPSYVLDGVDQATINAQGRGAVRLILHRGATTAENTDAASAFTGDPLGLLTWHSDIRASLPVTDLADLAAKRDAALAVVRAWLTPGAFPA</sequence>
<dbReference type="OrthoDB" id="9811812at2"/>
<evidence type="ECO:0000313" key="2">
    <source>
        <dbReference type="EMBL" id="PXA68208.1"/>
    </source>
</evidence>